<dbReference type="InterPro" id="IPR001005">
    <property type="entry name" value="SANT/Myb"/>
</dbReference>
<feature type="domain" description="Myb-like" evidence="6">
    <location>
        <begin position="100"/>
        <end position="150"/>
    </location>
</feature>
<evidence type="ECO:0000256" key="2">
    <source>
        <dbReference type="ARBA" id="ARBA00023125"/>
    </source>
</evidence>
<feature type="domain" description="HTH myb-type" evidence="7">
    <location>
        <begin position="104"/>
        <end position="154"/>
    </location>
</feature>
<dbReference type="PROSITE" id="PS50090">
    <property type="entry name" value="MYB_LIKE"/>
    <property type="match status" value="3"/>
</dbReference>
<comment type="caution">
    <text evidence="8">The sequence shown here is derived from an EMBL/GenBank/DDBJ whole genome shotgun (WGS) entry which is preliminary data.</text>
</comment>
<dbReference type="EMBL" id="JANTQA010000032">
    <property type="protein sequence ID" value="KAJ3439703.1"/>
    <property type="molecule type" value="Genomic_DNA"/>
</dbReference>
<reference evidence="8" key="1">
    <citation type="submission" date="2022-08" db="EMBL/GenBank/DDBJ databases">
        <title>Novel sulphate-reducing endosymbionts in the free-living metamonad Anaeramoeba.</title>
        <authorList>
            <person name="Jerlstrom-Hultqvist J."/>
            <person name="Cepicka I."/>
            <person name="Gallot-Lavallee L."/>
            <person name="Salas-Leiva D."/>
            <person name="Curtis B.A."/>
            <person name="Zahonova K."/>
            <person name="Pipaliya S."/>
            <person name="Dacks J."/>
            <person name="Roger A.J."/>
        </authorList>
    </citation>
    <scope>NUCLEOTIDE SEQUENCE</scope>
    <source>
        <strain evidence="8">Busselton2</strain>
    </source>
</reference>
<dbReference type="PANTHER" id="PTHR46621">
    <property type="entry name" value="SNRNA-ACTIVATING PROTEIN COMPLEX SUBUNIT 4"/>
    <property type="match status" value="1"/>
</dbReference>
<keyword evidence="2" id="KW-0238">DNA-binding</keyword>
<feature type="compositionally biased region" description="Basic residues" evidence="5">
    <location>
        <begin position="161"/>
        <end position="188"/>
    </location>
</feature>
<organism evidence="8 9">
    <name type="scientific">Anaeramoeba flamelloides</name>
    <dbReference type="NCBI Taxonomy" id="1746091"/>
    <lineage>
        <taxon>Eukaryota</taxon>
        <taxon>Metamonada</taxon>
        <taxon>Anaeramoebidae</taxon>
        <taxon>Anaeramoeba</taxon>
    </lineage>
</organism>
<dbReference type="InterPro" id="IPR051575">
    <property type="entry name" value="Myb-like_DNA-bd"/>
</dbReference>
<feature type="region of interest" description="Disordered" evidence="5">
    <location>
        <begin position="153"/>
        <end position="193"/>
    </location>
</feature>
<dbReference type="GO" id="GO:0042795">
    <property type="term" value="P:snRNA transcription by RNA polymerase II"/>
    <property type="evidence" value="ECO:0007669"/>
    <property type="project" value="TreeGrafter"/>
</dbReference>
<dbReference type="Proteomes" id="UP001146793">
    <property type="component" value="Unassembled WGS sequence"/>
</dbReference>
<keyword evidence="3" id="KW-0804">Transcription</keyword>
<evidence type="ECO:0000313" key="8">
    <source>
        <dbReference type="EMBL" id="KAJ3439703.1"/>
    </source>
</evidence>
<evidence type="ECO:0000256" key="3">
    <source>
        <dbReference type="ARBA" id="ARBA00023163"/>
    </source>
</evidence>
<sequence length="546" mass="64530">MSLWTQKDDELLKELVGDGQKPNWELIAQKFKNFNSTMCLKRYRKIERIETKKGMWVEIEDNLLRNAIKLFGDSSWTQVACFVYGRNSKQCRERWNNQLNPNINRSPLTLEEEELLIRKQNELGNKWTAIAQFFEKRTDNMIKNAWHSLRMRRGLPNYSSPKKKNNKRRKNARKKKKIIVGKHKTQKKNKNENEMGMGMEIETGKNKELDNQQTENRNQQLINNKGYKSTKKNNYKNKFKRGNLRIEINNNSKSIPNERKTSNKKFTNITLKKLNLINNHNKFNFSDNIKNNQINYSDNEFYSPQSPREHIISPKINPIQDVSFKIRKLNLSTQNTTASSSSSSSAKNKYPLSARSTRIKNFPISPRSKNYQLSPRSSRKSPRLSKKSPRLSKKSRHFQRKKSKKKKKKKKIVVSPRRNRLISQQFQFQKNNLTSENETTKKIIDNLFPKENNRKNELKIKNELLEKTTNIIFNNINDISNSNNNSKNNFNKHYQNNNGNDSENNKNLNEKQKLNITNLDHKQKENTLKKKQIFDINNNEKKFYSG</sequence>
<dbReference type="InterPro" id="IPR017930">
    <property type="entry name" value="Myb_dom"/>
</dbReference>
<gene>
    <name evidence="8" type="ORF">M0812_15742</name>
</gene>
<dbReference type="Gene3D" id="1.10.10.60">
    <property type="entry name" value="Homeodomain-like"/>
    <property type="match status" value="3"/>
</dbReference>
<keyword evidence="1" id="KW-0805">Transcription regulation</keyword>
<name>A0AAV7ZCE4_9EUKA</name>
<evidence type="ECO:0000259" key="6">
    <source>
        <dbReference type="PROSITE" id="PS50090"/>
    </source>
</evidence>
<dbReference type="PROSITE" id="PS51294">
    <property type="entry name" value="HTH_MYB"/>
    <property type="match status" value="2"/>
</dbReference>
<dbReference type="SUPFAM" id="SSF46689">
    <property type="entry name" value="Homeodomain-like"/>
    <property type="match status" value="2"/>
</dbReference>
<dbReference type="GO" id="GO:0000978">
    <property type="term" value="F:RNA polymerase II cis-regulatory region sequence-specific DNA binding"/>
    <property type="evidence" value="ECO:0007669"/>
    <property type="project" value="TreeGrafter"/>
</dbReference>
<feature type="compositionally biased region" description="Basic residues" evidence="5">
    <location>
        <begin position="377"/>
        <end position="420"/>
    </location>
</feature>
<protein>
    <submittedName>
        <fullName evidence="8">snRNA-activating protein complex subunit</fullName>
    </submittedName>
</protein>
<dbReference type="InterPro" id="IPR009057">
    <property type="entry name" value="Homeodomain-like_sf"/>
</dbReference>
<dbReference type="SMART" id="SM00717">
    <property type="entry name" value="SANT"/>
    <property type="match status" value="3"/>
</dbReference>
<evidence type="ECO:0000313" key="9">
    <source>
        <dbReference type="Proteomes" id="UP001146793"/>
    </source>
</evidence>
<keyword evidence="4" id="KW-0539">Nucleus</keyword>
<feature type="domain" description="HTH myb-type" evidence="7">
    <location>
        <begin position="48"/>
        <end position="103"/>
    </location>
</feature>
<evidence type="ECO:0000256" key="4">
    <source>
        <dbReference type="ARBA" id="ARBA00023242"/>
    </source>
</evidence>
<evidence type="ECO:0000256" key="5">
    <source>
        <dbReference type="SAM" id="MobiDB-lite"/>
    </source>
</evidence>
<dbReference type="GO" id="GO:0001006">
    <property type="term" value="F:RNA polymerase III type 3 promoter sequence-specific DNA binding"/>
    <property type="evidence" value="ECO:0007669"/>
    <property type="project" value="TreeGrafter"/>
</dbReference>
<feature type="domain" description="Myb-like" evidence="6">
    <location>
        <begin position="1"/>
        <end position="47"/>
    </location>
</feature>
<feature type="region of interest" description="Disordered" evidence="5">
    <location>
        <begin position="480"/>
        <end position="507"/>
    </location>
</feature>
<feature type="domain" description="Myb-like" evidence="6">
    <location>
        <begin position="48"/>
        <end position="99"/>
    </location>
</feature>
<dbReference type="GO" id="GO:0042796">
    <property type="term" value="P:snRNA transcription by RNA polymerase III"/>
    <property type="evidence" value="ECO:0007669"/>
    <property type="project" value="TreeGrafter"/>
</dbReference>
<dbReference type="Pfam" id="PF13921">
    <property type="entry name" value="Myb_DNA-bind_6"/>
    <property type="match status" value="1"/>
</dbReference>
<dbReference type="PANTHER" id="PTHR46621:SF1">
    <property type="entry name" value="SNRNA-ACTIVATING PROTEIN COMPLEX SUBUNIT 4"/>
    <property type="match status" value="1"/>
</dbReference>
<evidence type="ECO:0000256" key="1">
    <source>
        <dbReference type="ARBA" id="ARBA00023015"/>
    </source>
</evidence>
<dbReference type="CDD" id="cd00167">
    <property type="entry name" value="SANT"/>
    <property type="match status" value="2"/>
</dbReference>
<proteinExistence type="predicted"/>
<accession>A0AAV7ZCE4</accession>
<feature type="region of interest" description="Disordered" evidence="5">
    <location>
        <begin position="334"/>
        <end position="421"/>
    </location>
</feature>
<dbReference type="AlphaFoldDB" id="A0AAV7ZCE4"/>
<evidence type="ECO:0000259" key="7">
    <source>
        <dbReference type="PROSITE" id="PS51294"/>
    </source>
</evidence>
<dbReference type="GO" id="GO:0019185">
    <property type="term" value="C:snRNA-activating protein complex"/>
    <property type="evidence" value="ECO:0007669"/>
    <property type="project" value="TreeGrafter"/>
</dbReference>